<dbReference type="Proteomes" id="UP000306825">
    <property type="component" value="Chromosome"/>
</dbReference>
<sequence>MGFDTPVKLNDNVYWVGCDNKKLLNQNVYLYKDEDIGVLIDPADTQAECMFDKISEIMPLENIKYVVIQNYEPDTVKVLESIKKLIPNVKIVTHWKISVFLNKFDLDFENYIIDENDWKLKLKNKELNFIFTPFNYFAGSFCTYDAYNKTLFSSDLFSAVKNKFQLYVDKEPLYLYALKTFHQLYLPVEYMKQAIHELPKEIEFVFPRYGSILEGKFIEKVKGELLKIDKSKNIQEMLEDTMSIMYKNLIYLPLEKAMEKLYEHLINTLPTLAFLKVTFNKNRYHFGQMHAKYSFYDENRIANNIFLRIEIGINSLPKEEEITFIEALLSRLFNVLSMLIEKQIKGNLYLKDYNPVFDELTGAYSTSYFHLLDSQIIKPSIRHNYSVSLGLIELNLNKNETIGKLYKECILRECATLLKSTFRGSDIIIRDENKFLIIMPFTKEEDANKKLTQVNKFLNEHSFCGSREIKVETTFKVKEFDKSKSLKENLKEFDFSEVKV</sequence>
<dbReference type="InterPro" id="IPR043128">
    <property type="entry name" value="Rev_trsase/Diguanyl_cyclase"/>
</dbReference>
<evidence type="ECO:0000313" key="3">
    <source>
        <dbReference type="Proteomes" id="UP000306825"/>
    </source>
</evidence>
<dbReference type="InterPro" id="IPR001279">
    <property type="entry name" value="Metallo-B-lactamas"/>
</dbReference>
<dbReference type="InterPro" id="IPR029787">
    <property type="entry name" value="Nucleotide_cyclase"/>
</dbReference>
<dbReference type="InterPro" id="IPR045761">
    <property type="entry name" value="ODP_dom"/>
</dbReference>
<dbReference type="Pfam" id="PF19583">
    <property type="entry name" value="ODP"/>
    <property type="match status" value="1"/>
</dbReference>
<proteinExistence type="predicted"/>
<reference evidence="2 3" key="1">
    <citation type="submission" date="2019-05" db="EMBL/GenBank/DDBJ databases">
        <title>A comparative analysis of the Nautiliaceae.</title>
        <authorList>
            <person name="Grosche A."/>
            <person name="Smedile F."/>
            <person name="Vetriani C."/>
        </authorList>
    </citation>
    <scope>NUCLEOTIDE SEQUENCE [LARGE SCALE GENOMIC DNA]</scope>
    <source>
        <strain evidence="2 3">TB-2</strain>
    </source>
</reference>
<dbReference type="Gene3D" id="3.30.70.270">
    <property type="match status" value="1"/>
</dbReference>
<name>A0ABX5V9J2_9BACT</name>
<dbReference type="PANTHER" id="PTHR43041:SF1">
    <property type="entry name" value="METALLO-BETA-LACTAMASE DOMAIN-CONTAINING PROTEIN"/>
    <property type="match status" value="1"/>
</dbReference>
<dbReference type="SMART" id="SM00849">
    <property type="entry name" value="Lactamase_B"/>
    <property type="match status" value="1"/>
</dbReference>
<feature type="domain" description="Metallo-beta-lactamase" evidence="1">
    <location>
        <begin position="25"/>
        <end position="208"/>
    </location>
</feature>
<dbReference type="EMBL" id="CP040463">
    <property type="protein sequence ID" value="QCT93735.1"/>
    <property type="molecule type" value="Genomic_DNA"/>
</dbReference>
<dbReference type="SUPFAM" id="SSF55073">
    <property type="entry name" value="Nucleotide cyclase"/>
    <property type="match status" value="1"/>
</dbReference>
<keyword evidence="3" id="KW-1185">Reference proteome</keyword>
<dbReference type="InterPro" id="IPR000160">
    <property type="entry name" value="GGDEF_dom"/>
</dbReference>
<dbReference type="RefSeq" id="WP_138322733.1">
    <property type="nucleotide sequence ID" value="NZ_CP040463.1"/>
</dbReference>
<dbReference type="PANTHER" id="PTHR43041">
    <property type="entry name" value="HYDROLASE, METALLO-BETA-LACTAMASE SUPERFAMILY"/>
    <property type="match status" value="1"/>
</dbReference>
<dbReference type="Pfam" id="PF00990">
    <property type="entry name" value="GGDEF"/>
    <property type="match status" value="1"/>
</dbReference>
<dbReference type="InterPro" id="IPR036866">
    <property type="entry name" value="RibonucZ/Hydroxyglut_hydro"/>
</dbReference>
<protein>
    <submittedName>
        <fullName evidence="2">Diguanylate cyclase</fullName>
    </submittedName>
</protein>
<evidence type="ECO:0000259" key="1">
    <source>
        <dbReference type="SMART" id="SM00849"/>
    </source>
</evidence>
<evidence type="ECO:0000313" key="2">
    <source>
        <dbReference type="EMBL" id="QCT93735.1"/>
    </source>
</evidence>
<dbReference type="SUPFAM" id="SSF56281">
    <property type="entry name" value="Metallo-hydrolase/oxidoreductase"/>
    <property type="match status" value="1"/>
</dbReference>
<gene>
    <name evidence="2" type="ORF">FE773_00590</name>
</gene>
<organism evidence="2 3">
    <name type="scientific">Caminibacter mediatlanticus TB-2</name>
    <dbReference type="NCBI Taxonomy" id="391592"/>
    <lineage>
        <taxon>Bacteria</taxon>
        <taxon>Pseudomonadati</taxon>
        <taxon>Campylobacterota</taxon>
        <taxon>Epsilonproteobacteria</taxon>
        <taxon>Nautiliales</taxon>
        <taxon>Nautiliaceae</taxon>
        <taxon>Caminibacter</taxon>
    </lineage>
</organism>
<accession>A0ABX5V9J2</accession>
<dbReference type="Gene3D" id="3.60.15.10">
    <property type="entry name" value="Ribonuclease Z/Hydroxyacylglutathione hydrolase-like"/>
    <property type="match status" value="1"/>
</dbReference>